<evidence type="ECO:0000313" key="1">
    <source>
        <dbReference type="EMBL" id="MBJ6121944.1"/>
    </source>
</evidence>
<proteinExistence type="predicted"/>
<evidence type="ECO:0000313" key="2">
    <source>
        <dbReference type="Proteomes" id="UP000640426"/>
    </source>
</evidence>
<gene>
    <name evidence="1" type="ORF">JAO74_09085</name>
</gene>
<dbReference type="Proteomes" id="UP000640426">
    <property type="component" value="Unassembled WGS sequence"/>
</dbReference>
<reference evidence="2" key="1">
    <citation type="submission" date="2020-12" db="EMBL/GenBank/DDBJ databases">
        <title>Hymenobacter sp.</title>
        <authorList>
            <person name="Kim M.K."/>
        </authorList>
    </citation>
    <scope>NUCLEOTIDE SEQUENCE [LARGE SCALE GENOMIC DNA]</scope>
    <source>
        <strain evidence="2">BT553</strain>
    </source>
</reference>
<keyword evidence="2" id="KW-1185">Reference proteome</keyword>
<dbReference type="EMBL" id="JAELXS010000004">
    <property type="protein sequence ID" value="MBJ6121944.1"/>
    <property type="molecule type" value="Genomic_DNA"/>
</dbReference>
<protein>
    <submittedName>
        <fullName evidence="1">Helix-turn-helix domain-containing protein</fullName>
    </submittedName>
</protein>
<sequence>MQHDDDDEMVSETTGARARLPDWPRLMPLRLACAYFGVCDKTFRSLGIAPRRIGRRVLWDRQDLDLWADRMAGMPSRIADPSVGVRAMERRFFARLNNGQSKPAGS</sequence>
<accession>A0ABS0XPH5</accession>
<comment type="caution">
    <text evidence="1">The sequence shown here is derived from an EMBL/GenBank/DDBJ whole genome shotgun (WGS) entry which is preliminary data.</text>
</comment>
<name>A0ABS0XPH5_9SPHN</name>
<dbReference type="RefSeq" id="WP_199037191.1">
    <property type="nucleotide sequence ID" value="NZ_JAELXS010000004.1"/>
</dbReference>
<organism evidence="1 2">
    <name type="scientific">Sphingomonas mollis</name>
    <dbReference type="NCBI Taxonomy" id="2795726"/>
    <lineage>
        <taxon>Bacteria</taxon>
        <taxon>Pseudomonadati</taxon>
        <taxon>Pseudomonadota</taxon>
        <taxon>Alphaproteobacteria</taxon>
        <taxon>Sphingomonadales</taxon>
        <taxon>Sphingomonadaceae</taxon>
        <taxon>Sphingomonas</taxon>
    </lineage>
</organism>